<dbReference type="InterPro" id="IPR036280">
    <property type="entry name" value="Multihaem_cyt_sf"/>
</dbReference>
<dbReference type="RefSeq" id="WP_194702293.1">
    <property type="nucleotide sequence ID" value="NZ_JADKNH010000007.1"/>
</dbReference>
<dbReference type="NCBIfam" id="NF045669">
    <property type="entry name" value="DVU1555_fam_CGA"/>
    <property type="match status" value="1"/>
</dbReference>
<evidence type="ECO:0000313" key="2">
    <source>
        <dbReference type="Proteomes" id="UP000614200"/>
    </source>
</evidence>
<dbReference type="SUPFAM" id="SSF48695">
    <property type="entry name" value="Multiheme cytochromes"/>
    <property type="match status" value="1"/>
</dbReference>
<dbReference type="EMBL" id="JADKNH010000007">
    <property type="protein sequence ID" value="MBF4694061.1"/>
    <property type="molecule type" value="Genomic_DNA"/>
</dbReference>
<organism evidence="1 2">
    <name type="scientific">Fusibacter ferrireducens</name>
    <dbReference type="NCBI Taxonomy" id="2785058"/>
    <lineage>
        <taxon>Bacteria</taxon>
        <taxon>Bacillati</taxon>
        <taxon>Bacillota</taxon>
        <taxon>Clostridia</taxon>
        <taxon>Eubacteriales</taxon>
        <taxon>Eubacteriales Family XII. Incertae Sedis</taxon>
        <taxon>Fusibacter</taxon>
    </lineage>
</organism>
<dbReference type="NCBIfam" id="TIGR01909">
    <property type="entry name" value="C_GCAxxG_C_C"/>
    <property type="match status" value="1"/>
</dbReference>
<keyword evidence="2" id="KW-1185">Reference proteome</keyword>
<dbReference type="Pfam" id="PF09719">
    <property type="entry name" value="C_GCAxxG_C_C"/>
    <property type="match status" value="1"/>
</dbReference>
<sequence length="151" mass="16650">MSSDMMRILELSQSGFCCSQILLMMGLEEKKIENKDLIRAMGGLCGGVGGSANNCGALTGGACLLSLYTGRGAEGEVEMPFAKVMMDQLIQWFNEEIGALYGGINCIQILENNPMNRMERCPALIEQVYDKVEEILEAYDHTLSEIREDIL</sequence>
<name>A0ABR9ZUA8_9FIRM</name>
<dbReference type="Proteomes" id="UP000614200">
    <property type="component" value="Unassembled WGS sequence"/>
</dbReference>
<reference evidence="1 2" key="1">
    <citation type="submission" date="2020-11" db="EMBL/GenBank/DDBJ databases">
        <title>Fusibacter basophilias sp. nov.</title>
        <authorList>
            <person name="Qiu D."/>
        </authorList>
    </citation>
    <scope>NUCLEOTIDE SEQUENCE [LARGE SCALE GENOMIC DNA]</scope>
    <source>
        <strain evidence="1 2">Q10-2</strain>
    </source>
</reference>
<evidence type="ECO:0000313" key="1">
    <source>
        <dbReference type="EMBL" id="MBF4694061.1"/>
    </source>
</evidence>
<accession>A0ABR9ZUA8</accession>
<dbReference type="InterPro" id="IPR010181">
    <property type="entry name" value="CGCAxxGCC_motif"/>
</dbReference>
<gene>
    <name evidence="1" type="ORF">ISU02_13150</name>
</gene>
<comment type="caution">
    <text evidence="1">The sequence shown here is derived from an EMBL/GenBank/DDBJ whole genome shotgun (WGS) entry which is preliminary data.</text>
</comment>
<proteinExistence type="predicted"/>
<protein>
    <submittedName>
        <fullName evidence="1">C_GCAxxG_C_C family protein</fullName>
    </submittedName>
</protein>